<proteinExistence type="predicted"/>
<sequence>MMFFGKSSANAAKSEAQIEAERLQLERLKSMVRDVLQKMRNANPADAERLHQQIKDLCTDKTLPMEFKRKAMEYARSYECNANMRETDKLLHEAIRMAAAEHMKERGQKLGEARKLYGKACGLGADLDFRKAAQRLMDTIMLTGGVAKQGPTRAKPLDTAPKAPNRAKL</sequence>
<gene>
    <name evidence="3" type="ORF">CWS72_17610</name>
</gene>
<dbReference type="AlphaFoldDB" id="A0A2N3PS69"/>
<keyword evidence="4" id="KW-1185">Reference proteome</keyword>
<comment type="caution">
    <text evidence="3">The sequence shown here is derived from an EMBL/GenBank/DDBJ whole genome shotgun (WGS) entry which is preliminary data.</text>
</comment>
<evidence type="ECO:0000313" key="4">
    <source>
        <dbReference type="Proteomes" id="UP000233293"/>
    </source>
</evidence>
<evidence type="ECO:0000256" key="2">
    <source>
        <dbReference type="SAM" id="MobiDB-lite"/>
    </source>
</evidence>
<name>A0A2N3PS69_9PROT</name>
<dbReference type="RefSeq" id="WP_101251940.1">
    <property type="nucleotide sequence ID" value="NZ_PIUM01000022.1"/>
</dbReference>
<dbReference type="Proteomes" id="UP000233293">
    <property type="component" value="Unassembled WGS sequence"/>
</dbReference>
<feature type="region of interest" description="Disordered" evidence="2">
    <location>
        <begin position="147"/>
        <end position="169"/>
    </location>
</feature>
<organism evidence="3 4">
    <name type="scientific">Telmatospirillum siberiense</name>
    <dbReference type="NCBI Taxonomy" id="382514"/>
    <lineage>
        <taxon>Bacteria</taxon>
        <taxon>Pseudomonadati</taxon>
        <taxon>Pseudomonadota</taxon>
        <taxon>Alphaproteobacteria</taxon>
        <taxon>Rhodospirillales</taxon>
        <taxon>Rhodospirillaceae</taxon>
        <taxon>Telmatospirillum</taxon>
    </lineage>
</organism>
<accession>A0A2N3PS69</accession>
<protein>
    <submittedName>
        <fullName evidence="3">Uncharacterized protein</fullName>
    </submittedName>
</protein>
<reference evidence="4" key="1">
    <citation type="submission" date="2017-12" db="EMBL/GenBank/DDBJ databases">
        <title>Draft genome sequence of Telmatospirillum siberiense 26-4b1T, an acidotolerant peatland alphaproteobacterium potentially involved in sulfur cycling.</title>
        <authorList>
            <person name="Hausmann B."/>
            <person name="Pjevac P."/>
            <person name="Schreck K."/>
            <person name="Herbold C.W."/>
            <person name="Daims H."/>
            <person name="Wagner M."/>
            <person name="Pester M."/>
            <person name="Loy A."/>
        </authorList>
    </citation>
    <scope>NUCLEOTIDE SEQUENCE [LARGE SCALE GENOMIC DNA]</scope>
    <source>
        <strain evidence="4">26-4b1</strain>
    </source>
</reference>
<dbReference type="EMBL" id="PIUM01000022">
    <property type="protein sequence ID" value="PKU23242.1"/>
    <property type="molecule type" value="Genomic_DNA"/>
</dbReference>
<feature type="coiled-coil region" evidence="1">
    <location>
        <begin position="6"/>
        <end position="38"/>
    </location>
</feature>
<evidence type="ECO:0000313" key="3">
    <source>
        <dbReference type="EMBL" id="PKU23242.1"/>
    </source>
</evidence>
<keyword evidence="1" id="KW-0175">Coiled coil</keyword>
<evidence type="ECO:0000256" key="1">
    <source>
        <dbReference type="SAM" id="Coils"/>
    </source>
</evidence>
<dbReference type="OrthoDB" id="7356444at2"/>